<protein>
    <recommendedName>
        <fullName evidence="3">YbjN domain-containing protein</fullName>
    </recommendedName>
</protein>
<organism evidence="2">
    <name type="scientific">Amphora coffeiformis</name>
    <dbReference type="NCBI Taxonomy" id="265554"/>
    <lineage>
        <taxon>Eukaryota</taxon>
        <taxon>Sar</taxon>
        <taxon>Stramenopiles</taxon>
        <taxon>Ochrophyta</taxon>
        <taxon>Bacillariophyta</taxon>
        <taxon>Bacillariophyceae</taxon>
        <taxon>Bacillariophycidae</taxon>
        <taxon>Thalassiophysales</taxon>
        <taxon>Catenulaceae</taxon>
        <taxon>Amphora</taxon>
    </lineage>
</organism>
<proteinExistence type="predicted"/>
<sequence>MSELILNANIQVTEDESSGAMGAKQSIPTDNQVETETPEGFAEATSVDPVVDATVVDEASTTPSSHQVEASPVAVLHDSKPRQLIETCREFLDREGLTYDTHSTKEEATVLTMFLTGKSASFKTYLEVREDQKRVFTYVESPIKVPAMKRSAAAEFLMRCNYSMALGNFEVDFRDGEVRFRNGIDVEGGVLSVEMVRQLILLSAATMDRFFGGLMQVVYGSLVPLEAFEECCNPPAKPVENLQ</sequence>
<evidence type="ECO:0000256" key="1">
    <source>
        <dbReference type="SAM" id="MobiDB-lite"/>
    </source>
</evidence>
<dbReference type="InterPro" id="IPR019660">
    <property type="entry name" value="Put_sensory_transdc_reg_YbjN"/>
</dbReference>
<evidence type="ECO:0008006" key="3">
    <source>
        <dbReference type="Google" id="ProtNLM"/>
    </source>
</evidence>
<feature type="compositionally biased region" description="Polar residues" evidence="1">
    <location>
        <begin position="26"/>
        <end position="35"/>
    </location>
</feature>
<reference evidence="2" key="1">
    <citation type="submission" date="2021-01" db="EMBL/GenBank/DDBJ databases">
        <authorList>
            <person name="Corre E."/>
            <person name="Pelletier E."/>
            <person name="Niang G."/>
            <person name="Scheremetjew M."/>
            <person name="Finn R."/>
            <person name="Kale V."/>
            <person name="Holt S."/>
            <person name="Cochrane G."/>
            <person name="Meng A."/>
            <person name="Brown T."/>
            <person name="Cohen L."/>
        </authorList>
    </citation>
    <scope>NUCLEOTIDE SEQUENCE</scope>
    <source>
        <strain evidence="2">CCMP127</strain>
    </source>
</reference>
<feature type="region of interest" description="Disordered" evidence="1">
    <location>
        <begin position="15"/>
        <end position="45"/>
    </location>
</feature>
<evidence type="ECO:0000313" key="2">
    <source>
        <dbReference type="EMBL" id="CAE0411386.1"/>
    </source>
</evidence>
<accession>A0A7S3L478</accession>
<dbReference type="AlphaFoldDB" id="A0A7S3L478"/>
<dbReference type="EMBL" id="HBIM01010469">
    <property type="protein sequence ID" value="CAE0411386.1"/>
    <property type="molecule type" value="Transcribed_RNA"/>
</dbReference>
<dbReference type="Pfam" id="PF10722">
    <property type="entry name" value="YbjN"/>
    <property type="match status" value="1"/>
</dbReference>
<gene>
    <name evidence="2" type="ORF">ACOF00016_LOCUS8739</name>
</gene>
<name>A0A7S3L478_9STRA</name>